<protein>
    <submittedName>
        <fullName evidence="1">Uncharacterized protein</fullName>
    </submittedName>
</protein>
<keyword evidence="2" id="KW-1185">Reference proteome</keyword>
<reference evidence="2" key="1">
    <citation type="submission" date="2016-12" db="EMBL/GenBank/DDBJ databases">
        <authorList>
            <person name="Brunel B."/>
        </authorList>
    </citation>
    <scope>NUCLEOTIDE SEQUENCE [LARGE SCALE GENOMIC DNA]</scope>
</reference>
<dbReference type="EMBL" id="FUIG01000046">
    <property type="protein sequence ID" value="SJM34100.1"/>
    <property type="molecule type" value="Genomic_DNA"/>
</dbReference>
<name>A0A2P9ASI5_9HYPH</name>
<organism evidence="1 2">
    <name type="scientific">Mesorhizobium delmotii</name>
    <dbReference type="NCBI Taxonomy" id="1631247"/>
    <lineage>
        <taxon>Bacteria</taxon>
        <taxon>Pseudomonadati</taxon>
        <taxon>Pseudomonadota</taxon>
        <taxon>Alphaproteobacteria</taxon>
        <taxon>Hyphomicrobiales</taxon>
        <taxon>Phyllobacteriaceae</taxon>
        <taxon>Mesorhizobium</taxon>
    </lineage>
</organism>
<accession>A0A2P9ASI5</accession>
<evidence type="ECO:0000313" key="2">
    <source>
        <dbReference type="Proteomes" id="UP000245698"/>
    </source>
</evidence>
<sequence length="40" mass="4414">MLEFATHVETQAIILLPSFPVLTKMGQLSIVSRQTGADRN</sequence>
<dbReference type="Proteomes" id="UP000245698">
    <property type="component" value="Unassembled WGS sequence"/>
</dbReference>
<proteinExistence type="predicted"/>
<gene>
    <name evidence="1" type="ORF">BQ8482_380283</name>
</gene>
<evidence type="ECO:0000313" key="1">
    <source>
        <dbReference type="EMBL" id="SJM34100.1"/>
    </source>
</evidence>
<dbReference type="AlphaFoldDB" id="A0A2P9ASI5"/>